<dbReference type="Pfam" id="PF05838">
    <property type="entry name" value="Glyco_hydro_108"/>
    <property type="match status" value="1"/>
</dbReference>
<dbReference type="EMBL" id="CP043314">
    <property type="protein sequence ID" value="QEK39314.1"/>
    <property type="molecule type" value="Genomic_DNA"/>
</dbReference>
<name>A0A5C0UKC6_9PROT</name>
<keyword evidence="3" id="KW-1185">Reference proteome</keyword>
<organism evidence="2 3">
    <name type="scientific">Candidatus Nesciobacter abundans</name>
    <dbReference type="NCBI Taxonomy" id="2601668"/>
    <lineage>
        <taxon>Bacteria</taxon>
        <taxon>Pseudomonadati</taxon>
        <taxon>Pseudomonadota</taxon>
        <taxon>Alphaproteobacteria</taxon>
        <taxon>Holosporales</taxon>
        <taxon>Holosporaceae</taxon>
        <taxon>Candidatus Nesciobacter</taxon>
    </lineage>
</organism>
<protein>
    <recommendedName>
        <fullName evidence="1">TtsA-like Glycoside hydrolase family 108 domain-containing protein</fullName>
    </recommendedName>
</protein>
<dbReference type="CDD" id="cd13926">
    <property type="entry name" value="N-acetylmuramidase_GH108"/>
    <property type="match status" value="1"/>
</dbReference>
<evidence type="ECO:0000259" key="1">
    <source>
        <dbReference type="Pfam" id="PF05838"/>
    </source>
</evidence>
<sequence>MQCKEKIYLCNLDLTEEEKSKCKKDKLKQTCLDETSQNPKFLKAIKKTLQFEGGYVNNPKDPGMETNFGITKKYYPDLNIKELTIKEAGEIYFHDYWLKNNLHIIQNATIAGKLFDIAVNSGFGSMIRILRKSTQSMLFPNQSNNQELSTQCYLHIYGRINTLQNVDCKNLFEEIKNFRRNYYLALTKRNNKLNIFLKGWLRRNDSFIW</sequence>
<evidence type="ECO:0000313" key="2">
    <source>
        <dbReference type="EMBL" id="QEK39314.1"/>
    </source>
</evidence>
<dbReference type="KEGG" id="nabu:FZC36_02685"/>
<dbReference type="AlphaFoldDB" id="A0A5C0UKC6"/>
<evidence type="ECO:0000313" key="3">
    <source>
        <dbReference type="Proteomes" id="UP000324924"/>
    </source>
</evidence>
<dbReference type="InterPro" id="IPR008565">
    <property type="entry name" value="TtsA-like_GH18_dom"/>
</dbReference>
<dbReference type="SUPFAM" id="SSF53955">
    <property type="entry name" value="Lysozyme-like"/>
    <property type="match status" value="1"/>
</dbReference>
<dbReference type="InterPro" id="IPR023346">
    <property type="entry name" value="Lysozyme-like_dom_sf"/>
</dbReference>
<proteinExistence type="predicted"/>
<dbReference type="RefSeq" id="WP_148972437.1">
    <property type="nucleotide sequence ID" value="NZ_CP043314.1"/>
</dbReference>
<dbReference type="Proteomes" id="UP000324924">
    <property type="component" value="Chromosome"/>
</dbReference>
<dbReference type="OrthoDB" id="9815229at2"/>
<gene>
    <name evidence="2" type="ORF">FZC36_02685</name>
</gene>
<accession>A0A5C0UKC6</accession>
<reference evidence="2 3" key="1">
    <citation type="submission" date="2019-08" db="EMBL/GenBank/DDBJ databases">
        <title>Highly reduced genomes of protist endosymbionts show evolutionary convergence.</title>
        <authorList>
            <person name="George E."/>
            <person name="Husnik F."/>
            <person name="Tashyreva D."/>
            <person name="Prokopchuk G."/>
            <person name="Horak A."/>
            <person name="Kwong W.K."/>
            <person name="Lukes J."/>
            <person name="Keeling P.J."/>
        </authorList>
    </citation>
    <scope>NUCLEOTIDE SEQUENCE [LARGE SCALE GENOMIC DNA]</scope>
    <source>
        <strain evidence="2">1604HC</strain>
    </source>
</reference>
<dbReference type="Gene3D" id="1.20.141.10">
    <property type="entry name" value="Chitosanase, subunit A, domain 1"/>
    <property type="match status" value="1"/>
</dbReference>
<feature type="domain" description="TtsA-like Glycoside hydrolase family 108" evidence="1">
    <location>
        <begin position="46"/>
        <end position="122"/>
    </location>
</feature>